<evidence type="ECO:0000313" key="2">
    <source>
        <dbReference type="EMBL" id="CAK6441873.1"/>
    </source>
</evidence>
<name>A0ABN9ZUI0_PIPNA</name>
<keyword evidence="1" id="KW-1133">Transmembrane helix</keyword>
<keyword evidence="3" id="KW-1185">Reference proteome</keyword>
<reference evidence="2" key="1">
    <citation type="submission" date="2023-12" db="EMBL/GenBank/DDBJ databases">
        <authorList>
            <person name="Brown T."/>
        </authorList>
    </citation>
    <scope>NUCLEOTIDE SEQUENCE</scope>
</reference>
<keyword evidence="1" id="KW-0812">Transmembrane</keyword>
<accession>A0ABN9ZUI0</accession>
<sequence>MYFRLAVEIRCGNDFKNNDILRPLFIYMILKLTRKVSHRSYINIPIIFFQKKNTKISIQVTGIGYFEGWGGRKEEKRRILLLPFQVFPDFIFVNIKRNFNYEKNLKDICIILFPVLKIFSYGIVFR</sequence>
<protein>
    <submittedName>
        <fullName evidence="2">Uncharacterized protein</fullName>
    </submittedName>
</protein>
<organism evidence="2 3">
    <name type="scientific">Pipistrellus nathusii</name>
    <name type="common">Nathusius' pipistrelle</name>
    <dbReference type="NCBI Taxonomy" id="59473"/>
    <lineage>
        <taxon>Eukaryota</taxon>
        <taxon>Metazoa</taxon>
        <taxon>Chordata</taxon>
        <taxon>Craniata</taxon>
        <taxon>Vertebrata</taxon>
        <taxon>Euteleostomi</taxon>
        <taxon>Mammalia</taxon>
        <taxon>Eutheria</taxon>
        <taxon>Laurasiatheria</taxon>
        <taxon>Chiroptera</taxon>
        <taxon>Yangochiroptera</taxon>
        <taxon>Vespertilionidae</taxon>
        <taxon>Pipistrellus</taxon>
    </lineage>
</organism>
<dbReference type="EMBL" id="OY882859">
    <property type="protein sequence ID" value="CAK6441873.1"/>
    <property type="molecule type" value="Genomic_DNA"/>
</dbReference>
<feature type="transmembrane region" description="Helical" evidence="1">
    <location>
        <begin position="105"/>
        <end position="124"/>
    </location>
</feature>
<proteinExistence type="predicted"/>
<evidence type="ECO:0000256" key="1">
    <source>
        <dbReference type="SAM" id="Phobius"/>
    </source>
</evidence>
<dbReference type="Proteomes" id="UP001314169">
    <property type="component" value="Chromosome 2"/>
</dbReference>
<evidence type="ECO:0000313" key="3">
    <source>
        <dbReference type="Proteomes" id="UP001314169"/>
    </source>
</evidence>
<gene>
    <name evidence="2" type="ORF">MPIPNATIZW_LOCUS10179</name>
</gene>
<keyword evidence="1" id="KW-0472">Membrane</keyword>